<sequence length="232" mass="26876">MDFILPNHVLVEIFKGLRPIQLAKLRCVHSTWKNAIERLVPRWLELIRMTSTETKPWKYQLIQMMFPSMSSSEYVNLTEEQFKELFFSFLKWRKFPKNLNRGLNAQFPSFEGGNEASIFGDLHGDQLIYGGLKEGRLFCINIASGNFDHAFNIFENSSVGTISIELRKVDLIKIWAPRKFFSCMPNSAIALIRKLGKRLTRKAILFSGFFRSRYLSNELTDFDRTGGDRGGF</sequence>
<gene>
    <name evidence="2" type="ORF">HICCMSTLAB_LOCUS94</name>
</gene>
<dbReference type="InterPro" id="IPR001810">
    <property type="entry name" value="F-box_dom"/>
</dbReference>
<dbReference type="EMBL" id="CAJNRD030000595">
    <property type="protein sequence ID" value="CAG5071873.1"/>
    <property type="molecule type" value="Genomic_DNA"/>
</dbReference>
<evidence type="ECO:0000259" key="1">
    <source>
        <dbReference type="PROSITE" id="PS50181"/>
    </source>
</evidence>
<comment type="caution">
    <text evidence="2">The sequence shown here is derived from an EMBL/GenBank/DDBJ whole genome shotgun (WGS) entry which is preliminary data.</text>
</comment>
<feature type="domain" description="F-box" evidence="1">
    <location>
        <begin position="1"/>
        <end position="46"/>
    </location>
</feature>
<dbReference type="PROSITE" id="PS50181">
    <property type="entry name" value="FBOX"/>
    <property type="match status" value="1"/>
</dbReference>
<proteinExistence type="predicted"/>
<dbReference type="InterPro" id="IPR036047">
    <property type="entry name" value="F-box-like_dom_sf"/>
</dbReference>
<dbReference type="Pfam" id="PF00646">
    <property type="entry name" value="F-box"/>
    <property type="match status" value="1"/>
</dbReference>
<dbReference type="Proteomes" id="UP000786811">
    <property type="component" value="Unassembled WGS sequence"/>
</dbReference>
<dbReference type="SUPFAM" id="SSF81383">
    <property type="entry name" value="F-box domain"/>
    <property type="match status" value="1"/>
</dbReference>
<reference evidence="2" key="1">
    <citation type="submission" date="2021-04" db="EMBL/GenBank/DDBJ databases">
        <authorList>
            <person name="Chebbi M.A.C M."/>
        </authorList>
    </citation>
    <scope>NUCLEOTIDE SEQUENCE</scope>
</reference>
<evidence type="ECO:0000313" key="2">
    <source>
        <dbReference type="EMBL" id="CAG5071873.1"/>
    </source>
</evidence>
<protein>
    <recommendedName>
        <fullName evidence="1">F-box domain-containing protein</fullName>
    </recommendedName>
</protein>
<organism evidence="2 3">
    <name type="scientific">Cotesia congregata</name>
    <name type="common">Parasitoid wasp</name>
    <name type="synonym">Apanteles congregatus</name>
    <dbReference type="NCBI Taxonomy" id="51543"/>
    <lineage>
        <taxon>Eukaryota</taxon>
        <taxon>Metazoa</taxon>
        <taxon>Ecdysozoa</taxon>
        <taxon>Arthropoda</taxon>
        <taxon>Hexapoda</taxon>
        <taxon>Insecta</taxon>
        <taxon>Pterygota</taxon>
        <taxon>Neoptera</taxon>
        <taxon>Endopterygota</taxon>
        <taxon>Hymenoptera</taxon>
        <taxon>Apocrita</taxon>
        <taxon>Ichneumonoidea</taxon>
        <taxon>Braconidae</taxon>
        <taxon>Microgastrinae</taxon>
        <taxon>Cotesia</taxon>
    </lineage>
</organism>
<evidence type="ECO:0000313" key="3">
    <source>
        <dbReference type="Proteomes" id="UP000786811"/>
    </source>
</evidence>
<keyword evidence="3" id="KW-1185">Reference proteome</keyword>
<accession>A0A8J2E0B4</accession>
<dbReference type="AlphaFoldDB" id="A0A8J2E0B4"/>
<dbReference type="SMART" id="SM00256">
    <property type="entry name" value="FBOX"/>
    <property type="match status" value="1"/>
</dbReference>
<dbReference type="OrthoDB" id="2229346at2759"/>
<name>A0A8J2E0B4_COTCN</name>